<accession>A0A512RN16</accession>
<organism evidence="1 2">
    <name type="scientific">Chitinophaga cymbidii</name>
    <dbReference type="NCBI Taxonomy" id="1096750"/>
    <lineage>
        <taxon>Bacteria</taxon>
        <taxon>Pseudomonadati</taxon>
        <taxon>Bacteroidota</taxon>
        <taxon>Chitinophagia</taxon>
        <taxon>Chitinophagales</taxon>
        <taxon>Chitinophagaceae</taxon>
        <taxon>Chitinophaga</taxon>
    </lineage>
</organism>
<evidence type="ECO:0008006" key="3">
    <source>
        <dbReference type="Google" id="ProtNLM"/>
    </source>
</evidence>
<dbReference type="RefSeq" id="WP_146864328.1">
    <property type="nucleotide sequence ID" value="NZ_BKAU01000004.1"/>
</dbReference>
<evidence type="ECO:0000313" key="1">
    <source>
        <dbReference type="EMBL" id="GEP97088.1"/>
    </source>
</evidence>
<dbReference type="AlphaFoldDB" id="A0A512RN16"/>
<reference evidence="1 2" key="1">
    <citation type="submission" date="2019-07" db="EMBL/GenBank/DDBJ databases">
        <title>Whole genome shotgun sequence of Chitinophaga cymbidii NBRC 109752.</title>
        <authorList>
            <person name="Hosoyama A."/>
            <person name="Uohara A."/>
            <person name="Ohji S."/>
            <person name="Ichikawa N."/>
        </authorList>
    </citation>
    <scope>NUCLEOTIDE SEQUENCE [LARGE SCALE GENOMIC DNA]</scope>
    <source>
        <strain evidence="1 2">NBRC 109752</strain>
    </source>
</reference>
<proteinExistence type="predicted"/>
<keyword evidence="2" id="KW-1185">Reference proteome</keyword>
<dbReference type="PROSITE" id="PS51257">
    <property type="entry name" value="PROKAR_LIPOPROTEIN"/>
    <property type="match status" value="1"/>
</dbReference>
<comment type="caution">
    <text evidence="1">The sequence shown here is derived from an EMBL/GenBank/DDBJ whole genome shotgun (WGS) entry which is preliminary data.</text>
</comment>
<dbReference type="EMBL" id="BKAU01000004">
    <property type="protein sequence ID" value="GEP97088.1"/>
    <property type="molecule type" value="Genomic_DNA"/>
</dbReference>
<protein>
    <recommendedName>
        <fullName evidence="3">Lipoprotein</fullName>
    </recommendedName>
</protein>
<name>A0A512RN16_9BACT</name>
<dbReference type="Proteomes" id="UP000321436">
    <property type="component" value="Unassembled WGS sequence"/>
</dbReference>
<evidence type="ECO:0000313" key="2">
    <source>
        <dbReference type="Proteomes" id="UP000321436"/>
    </source>
</evidence>
<gene>
    <name evidence="1" type="ORF">CCY01nite_33480</name>
</gene>
<dbReference type="OrthoDB" id="1421611at2"/>
<sequence length="206" mass="23541">MKRTIIVTTLLLFALGFSGCLYTLHPLFTAKDLSFDPRLAGNWKIDEDNTAVFERGSSASFSRLPAAIRQLADKAYTVTVKNKEGAVVQAYYAFLLHIGGNLYLDYFPAETSWQQAYDSFYRQHFTPLHSIYKVRFNGDRSFDASQFNTDYLQGLINKKQIRIHHETRFDGATLITASTEELQQYVLKYGDVPQAYESASTYEKIN</sequence>